<organism evidence="5 6">
    <name type="scientific">Anser brachyrhynchus</name>
    <name type="common">Pink-footed goose</name>
    <dbReference type="NCBI Taxonomy" id="132585"/>
    <lineage>
        <taxon>Eukaryota</taxon>
        <taxon>Metazoa</taxon>
        <taxon>Chordata</taxon>
        <taxon>Craniata</taxon>
        <taxon>Vertebrata</taxon>
        <taxon>Euteleostomi</taxon>
        <taxon>Archelosauria</taxon>
        <taxon>Archosauria</taxon>
        <taxon>Dinosauria</taxon>
        <taxon>Saurischia</taxon>
        <taxon>Theropoda</taxon>
        <taxon>Coelurosauria</taxon>
        <taxon>Aves</taxon>
        <taxon>Neognathae</taxon>
        <taxon>Galloanserae</taxon>
        <taxon>Anseriformes</taxon>
        <taxon>Anatidae</taxon>
        <taxon>Anserinae</taxon>
        <taxon>Anser</taxon>
    </lineage>
</organism>
<evidence type="ECO:0000313" key="6">
    <source>
        <dbReference type="Proteomes" id="UP000694426"/>
    </source>
</evidence>
<dbReference type="Pfam" id="PF00017">
    <property type="entry name" value="SH2"/>
    <property type="match status" value="1"/>
</dbReference>
<keyword evidence="6" id="KW-1185">Reference proteome</keyword>
<dbReference type="GO" id="GO:0005068">
    <property type="term" value="F:transmembrane receptor protein tyrosine kinase adaptor activity"/>
    <property type="evidence" value="ECO:0007669"/>
    <property type="project" value="TreeGrafter"/>
</dbReference>
<dbReference type="InterPro" id="IPR030523">
    <property type="entry name" value="SH2B"/>
</dbReference>
<dbReference type="AlphaFoldDB" id="A0A8B9CL96"/>
<evidence type="ECO:0000256" key="3">
    <source>
        <dbReference type="PROSITE-ProRule" id="PRU00191"/>
    </source>
</evidence>
<feature type="domain" description="SH2" evidence="4">
    <location>
        <begin position="45"/>
        <end position="112"/>
    </location>
</feature>
<dbReference type="InterPro" id="IPR000980">
    <property type="entry name" value="SH2"/>
</dbReference>
<protein>
    <recommendedName>
        <fullName evidence="4">SH2 domain-containing protein</fullName>
    </recommendedName>
</protein>
<evidence type="ECO:0000256" key="1">
    <source>
        <dbReference type="ARBA" id="ARBA00010220"/>
    </source>
</evidence>
<dbReference type="GO" id="GO:0005886">
    <property type="term" value="C:plasma membrane"/>
    <property type="evidence" value="ECO:0007669"/>
    <property type="project" value="TreeGrafter"/>
</dbReference>
<dbReference type="PROSITE" id="PS50001">
    <property type="entry name" value="SH2"/>
    <property type="match status" value="1"/>
</dbReference>
<dbReference type="PANTHER" id="PTHR10872">
    <property type="entry name" value="SH2B ADAPTER PROTEIN"/>
    <property type="match status" value="1"/>
</dbReference>
<dbReference type="Gene3D" id="3.30.505.10">
    <property type="entry name" value="SH2 domain"/>
    <property type="match status" value="1"/>
</dbReference>
<keyword evidence="3" id="KW-0727">SH2 domain</keyword>
<evidence type="ECO:0000313" key="5">
    <source>
        <dbReference type="Ensembl" id="ENSABRP00000020652.1"/>
    </source>
</evidence>
<evidence type="ECO:0000259" key="4">
    <source>
        <dbReference type="PROSITE" id="PS50001"/>
    </source>
</evidence>
<accession>A0A8B9CL96</accession>
<name>A0A8B9CL96_9AVES</name>
<comment type="similarity">
    <text evidence="1">Belongs to the SH2B adapter family.</text>
</comment>
<dbReference type="SUPFAM" id="SSF55550">
    <property type="entry name" value="SH2 domain"/>
    <property type="match status" value="1"/>
</dbReference>
<dbReference type="PRINTS" id="PR00401">
    <property type="entry name" value="SH2DOMAIN"/>
</dbReference>
<dbReference type="PANTHER" id="PTHR10872:SF1">
    <property type="entry name" value="SH2B ADAPTER PROTEIN 3"/>
    <property type="match status" value="1"/>
</dbReference>
<sequence>CARGRAELRGFPGGPNLTSAHLRHGRSVAGAAGPKMEQFLSSCPWFHGPISRMKAAQLVQLGGLEGHGVFLVRQSETRRGEYVLTFNFQGRAKVRAGEGLLLLAPPQGHFHLPAPFTRA</sequence>
<dbReference type="InterPro" id="IPR036860">
    <property type="entry name" value="SH2_dom_sf"/>
</dbReference>
<dbReference type="GeneTree" id="ENSGT00950000183191"/>
<evidence type="ECO:0000256" key="2">
    <source>
        <dbReference type="ARBA" id="ARBA00022553"/>
    </source>
</evidence>
<dbReference type="Proteomes" id="UP000694426">
    <property type="component" value="Unplaced"/>
</dbReference>
<reference evidence="5" key="1">
    <citation type="submission" date="2025-08" db="UniProtKB">
        <authorList>
            <consortium name="Ensembl"/>
        </authorList>
    </citation>
    <scope>IDENTIFICATION</scope>
</reference>
<dbReference type="Ensembl" id="ENSABRT00000029060.1">
    <property type="protein sequence ID" value="ENSABRP00000020652.1"/>
    <property type="gene ID" value="ENSABRG00000017584.1"/>
</dbReference>
<reference evidence="5" key="2">
    <citation type="submission" date="2025-09" db="UniProtKB">
        <authorList>
            <consortium name="Ensembl"/>
        </authorList>
    </citation>
    <scope>IDENTIFICATION</scope>
</reference>
<proteinExistence type="inferred from homology"/>
<keyword evidence="2" id="KW-0597">Phosphoprotein</keyword>
<dbReference type="GO" id="GO:0035556">
    <property type="term" value="P:intracellular signal transduction"/>
    <property type="evidence" value="ECO:0007669"/>
    <property type="project" value="TreeGrafter"/>
</dbReference>